<dbReference type="Proteomes" id="UP000596661">
    <property type="component" value="Chromosome 6"/>
</dbReference>
<protein>
    <submittedName>
        <fullName evidence="2">Uncharacterized protein</fullName>
    </submittedName>
</protein>
<evidence type="ECO:0000256" key="1">
    <source>
        <dbReference type="SAM" id="MobiDB-lite"/>
    </source>
</evidence>
<sequence length="364" mass="41657">MAGRPRLRRSERTTKAAKLSATRLKAPKKKPTSPKAKKKCGPLSLDLMKKTKSLDELLGVKSIAFFDSEFEDAIEELPSATIKEITEMETMLPQIKVHNLIGDRDWCTANVLKFPVLHVEKEDLGEMGKCAKICDEDIVDKVKASRMGNLYLNMFQEWCFTSNLAYYPNDKKDESWVESSYSRWKGNIETLDGIALMELISAQEALQNYHGNEELLKKGKEARLRYNENHQNYLLFLSQKAKLAWIKNGDDNTKHFHASIWKRRVQNTIYSIKDTRGNWVEEQDKVIHAFLDFYQTLLGTRNASTTKVNKKIVREGVVISNFQAAKLIKDYTEVDVKHALFSIPDEKLLALMVIVVPSLKTLGI</sequence>
<feature type="region of interest" description="Disordered" evidence="1">
    <location>
        <begin position="1"/>
        <end position="40"/>
    </location>
</feature>
<reference evidence="2" key="1">
    <citation type="submission" date="2018-11" db="EMBL/GenBank/DDBJ databases">
        <authorList>
            <person name="Grassa J C."/>
        </authorList>
    </citation>
    <scope>NUCLEOTIDE SEQUENCE [LARGE SCALE GENOMIC DNA]</scope>
</reference>
<keyword evidence="3" id="KW-1185">Reference proteome</keyword>
<proteinExistence type="predicted"/>
<dbReference type="Gramene" id="evm.model.06.779">
    <property type="protein sequence ID" value="cds.evm.model.06.779"/>
    <property type="gene ID" value="evm.TU.06.779"/>
</dbReference>
<evidence type="ECO:0000313" key="3">
    <source>
        <dbReference type="Proteomes" id="UP000596661"/>
    </source>
</evidence>
<name>A0A803PZX6_CANSA</name>
<organism evidence="2 3">
    <name type="scientific">Cannabis sativa</name>
    <name type="common">Hemp</name>
    <name type="synonym">Marijuana</name>
    <dbReference type="NCBI Taxonomy" id="3483"/>
    <lineage>
        <taxon>Eukaryota</taxon>
        <taxon>Viridiplantae</taxon>
        <taxon>Streptophyta</taxon>
        <taxon>Embryophyta</taxon>
        <taxon>Tracheophyta</taxon>
        <taxon>Spermatophyta</taxon>
        <taxon>Magnoliopsida</taxon>
        <taxon>eudicotyledons</taxon>
        <taxon>Gunneridae</taxon>
        <taxon>Pentapetalae</taxon>
        <taxon>rosids</taxon>
        <taxon>fabids</taxon>
        <taxon>Rosales</taxon>
        <taxon>Cannabaceae</taxon>
        <taxon>Cannabis</taxon>
    </lineage>
</organism>
<dbReference type="AlphaFoldDB" id="A0A803PZX6"/>
<accession>A0A803PZX6</accession>
<dbReference type="EMBL" id="UZAU01000578">
    <property type="status" value="NOT_ANNOTATED_CDS"/>
    <property type="molecule type" value="Genomic_DNA"/>
</dbReference>
<dbReference type="EnsemblPlants" id="evm.model.06.779">
    <property type="protein sequence ID" value="cds.evm.model.06.779"/>
    <property type="gene ID" value="evm.TU.06.779"/>
</dbReference>
<feature type="compositionally biased region" description="Basic residues" evidence="1">
    <location>
        <begin position="25"/>
        <end position="40"/>
    </location>
</feature>
<reference evidence="2" key="2">
    <citation type="submission" date="2021-03" db="UniProtKB">
        <authorList>
            <consortium name="EnsemblPlants"/>
        </authorList>
    </citation>
    <scope>IDENTIFICATION</scope>
</reference>
<evidence type="ECO:0000313" key="2">
    <source>
        <dbReference type="EnsemblPlants" id="cds.evm.model.06.779"/>
    </source>
</evidence>